<dbReference type="Gene3D" id="3.30.200.20">
    <property type="entry name" value="Phosphorylase Kinase, domain 1"/>
    <property type="match status" value="1"/>
</dbReference>
<comment type="caution">
    <text evidence="9">The sequence shown here is derived from an EMBL/GenBank/DDBJ whole genome shotgun (WGS) entry which is preliminary data.</text>
</comment>
<dbReference type="PANTHER" id="PTHR43289:SF6">
    <property type="entry name" value="SERINE_THREONINE-PROTEIN KINASE NEKL-3"/>
    <property type="match status" value="1"/>
</dbReference>
<dbReference type="EMBL" id="JAGSOG010000095">
    <property type="protein sequence ID" value="MBR7835447.1"/>
    <property type="molecule type" value="Genomic_DNA"/>
</dbReference>
<dbReference type="SMART" id="SM00220">
    <property type="entry name" value="S_TKc"/>
    <property type="match status" value="1"/>
</dbReference>
<dbReference type="GO" id="GO:0004674">
    <property type="term" value="F:protein serine/threonine kinase activity"/>
    <property type="evidence" value="ECO:0007669"/>
    <property type="project" value="UniProtKB-KW"/>
</dbReference>
<proteinExistence type="predicted"/>
<evidence type="ECO:0000256" key="2">
    <source>
        <dbReference type="ARBA" id="ARBA00022527"/>
    </source>
</evidence>
<feature type="non-terminal residue" evidence="9">
    <location>
        <position position="289"/>
    </location>
</feature>
<keyword evidence="2 9" id="KW-0723">Serine/threonine-protein kinase</keyword>
<evidence type="ECO:0000313" key="10">
    <source>
        <dbReference type="Proteomes" id="UP000675781"/>
    </source>
</evidence>
<keyword evidence="10" id="KW-1185">Reference proteome</keyword>
<evidence type="ECO:0000259" key="8">
    <source>
        <dbReference type="PROSITE" id="PS50011"/>
    </source>
</evidence>
<evidence type="ECO:0000256" key="4">
    <source>
        <dbReference type="ARBA" id="ARBA00022741"/>
    </source>
</evidence>
<evidence type="ECO:0000256" key="3">
    <source>
        <dbReference type="ARBA" id="ARBA00022679"/>
    </source>
</evidence>
<dbReference type="Pfam" id="PF00069">
    <property type="entry name" value="Pkinase"/>
    <property type="match status" value="1"/>
</dbReference>
<dbReference type="PROSITE" id="PS00107">
    <property type="entry name" value="PROTEIN_KINASE_ATP"/>
    <property type="match status" value="1"/>
</dbReference>
<evidence type="ECO:0000256" key="5">
    <source>
        <dbReference type="ARBA" id="ARBA00022777"/>
    </source>
</evidence>
<dbReference type="Gene3D" id="1.10.510.10">
    <property type="entry name" value="Transferase(Phosphotransferase) domain 1"/>
    <property type="match status" value="1"/>
</dbReference>
<dbReference type="PROSITE" id="PS50011">
    <property type="entry name" value="PROTEIN_KINASE_DOM"/>
    <property type="match status" value="1"/>
</dbReference>
<evidence type="ECO:0000256" key="7">
    <source>
        <dbReference type="PROSITE-ProRule" id="PRU10141"/>
    </source>
</evidence>
<organism evidence="9 10">
    <name type="scientific">Actinospica durhamensis</name>
    <dbReference type="NCBI Taxonomy" id="1508375"/>
    <lineage>
        <taxon>Bacteria</taxon>
        <taxon>Bacillati</taxon>
        <taxon>Actinomycetota</taxon>
        <taxon>Actinomycetes</taxon>
        <taxon>Catenulisporales</taxon>
        <taxon>Actinospicaceae</taxon>
        <taxon>Actinospica</taxon>
    </lineage>
</organism>
<dbReference type="InterPro" id="IPR017441">
    <property type="entry name" value="Protein_kinase_ATP_BS"/>
</dbReference>
<keyword evidence="3" id="KW-0808">Transferase</keyword>
<dbReference type="CDD" id="cd14014">
    <property type="entry name" value="STKc_PknB_like"/>
    <property type="match status" value="1"/>
</dbReference>
<sequence>MAGRGSPDGTVAGRYRISAELGRGGMGRVWRAYDPMLDRDVALKEIVLPSGMSADERGRALLRIRREARAAARLNHAGIVRVHDIVEHAGSPMIVMEYLDGRSLREVIDMQGPLPLDRAVALGAAVLAALRHAHAAGVVHRDLKPDNIMVTADGRIVLTDFGIARVLGEHTPVTVPGTIIGTPAFMAPELIEGKAPTPAADLWSLGATLYAAVEGHPPFEGGSITELCLAILLHQAPPARNARELTAVLDGLMVKDPAQRATAAWTEDRLAHLAHRAAETTVTESSRPG</sequence>
<dbReference type="PANTHER" id="PTHR43289">
    <property type="entry name" value="MITOGEN-ACTIVATED PROTEIN KINASE KINASE KINASE 20-RELATED"/>
    <property type="match status" value="1"/>
</dbReference>
<dbReference type="InterPro" id="IPR008271">
    <property type="entry name" value="Ser/Thr_kinase_AS"/>
</dbReference>
<keyword evidence="6 7" id="KW-0067">ATP-binding</keyword>
<protein>
    <recommendedName>
        <fullName evidence="1">non-specific serine/threonine protein kinase</fullName>
        <ecNumber evidence="1">2.7.11.1</ecNumber>
    </recommendedName>
</protein>
<gene>
    <name evidence="9" type="ORF">KDL01_19385</name>
</gene>
<evidence type="ECO:0000256" key="6">
    <source>
        <dbReference type="ARBA" id="ARBA00022840"/>
    </source>
</evidence>
<name>A0A941ES31_9ACTN</name>
<keyword evidence="4 7" id="KW-0547">Nucleotide-binding</keyword>
<dbReference type="InterPro" id="IPR011009">
    <property type="entry name" value="Kinase-like_dom_sf"/>
</dbReference>
<dbReference type="InterPro" id="IPR000719">
    <property type="entry name" value="Prot_kinase_dom"/>
</dbReference>
<dbReference type="EC" id="2.7.11.1" evidence="1"/>
<evidence type="ECO:0000256" key="1">
    <source>
        <dbReference type="ARBA" id="ARBA00012513"/>
    </source>
</evidence>
<reference evidence="9" key="1">
    <citation type="submission" date="2021-04" db="EMBL/GenBank/DDBJ databases">
        <title>Genome based classification of Actinospica acidithermotolerans sp. nov., an actinobacterium isolated from an Indonesian hot spring.</title>
        <authorList>
            <person name="Kusuma A.B."/>
            <person name="Putra K.E."/>
            <person name="Nafisah S."/>
            <person name="Loh J."/>
            <person name="Nouioui I."/>
            <person name="Goodfellow M."/>
        </authorList>
    </citation>
    <scope>NUCLEOTIDE SEQUENCE</scope>
    <source>
        <strain evidence="9">CSCA 57</strain>
    </source>
</reference>
<evidence type="ECO:0000313" key="9">
    <source>
        <dbReference type="EMBL" id="MBR7835447.1"/>
    </source>
</evidence>
<accession>A0A941ES31</accession>
<dbReference type="AlphaFoldDB" id="A0A941ES31"/>
<dbReference type="GO" id="GO:0005524">
    <property type="term" value="F:ATP binding"/>
    <property type="evidence" value="ECO:0007669"/>
    <property type="project" value="UniProtKB-UniRule"/>
</dbReference>
<dbReference type="PROSITE" id="PS00108">
    <property type="entry name" value="PROTEIN_KINASE_ST"/>
    <property type="match status" value="1"/>
</dbReference>
<keyword evidence="5 9" id="KW-0418">Kinase</keyword>
<feature type="domain" description="Protein kinase" evidence="8">
    <location>
        <begin position="15"/>
        <end position="275"/>
    </location>
</feature>
<dbReference type="SUPFAM" id="SSF56112">
    <property type="entry name" value="Protein kinase-like (PK-like)"/>
    <property type="match status" value="1"/>
</dbReference>
<feature type="binding site" evidence="7">
    <location>
        <position position="44"/>
    </location>
    <ligand>
        <name>ATP</name>
        <dbReference type="ChEBI" id="CHEBI:30616"/>
    </ligand>
</feature>
<dbReference type="RefSeq" id="WP_212529940.1">
    <property type="nucleotide sequence ID" value="NZ_JAGSOG010000095.1"/>
</dbReference>
<dbReference type="Proteomes" id="UP000675781">
    <property type="component" value="Unassembled WGS sequence"/>
</dbReference>